<protein>
    <recommendedName>
        <fullName evidence="2">Outer membrane protein beta-barrel domain-containing protein</fullName>
    </recommendedName>
</protein>
<reference evidence="1" key="1">
    <citation type="journal article" date="2014" name="Front. Microbiol.">
        <title>High frequency of phylogenetically diverse reductive dehalogenase-homologous genes in deep subseafloor sedimentary metagenomes.</title>
        <authorList>
            <person name="Kawai M."/>
            <person name="Futagami T."/>
            <person name="Toyoda A."/>
            <person name="Takaki Y."/>
            <person name="Nishi S."/>
            <person name="Hori S."/>
            <person name="Arai W."/>
            <person name="Tsubouchi T."/>
            <person name="Morono Y."/>
            <person name="Uchiyama I."/>
            <person name="Ito T."/>
            <person name="Fujiyama A."/>
            <person name="Inagaki F."/>
            <person name="Takami H."/>
        </authorList>
    </citation>
    <scope>NUCLEOTIDE SEQUENCE</scope>
    <source>
        <strain evidence="1">Expedition CK06-06</strain>
    </source>
</reference>
<dbReference type="EMBL" id="BARW01004416">
    <property type="protein sequence ID" value="GAI62870.1"/>
    <property type="molecule type" value="Genomic_DNA"/>
</dbReference>
<feature type="non-terminal residue" evidence="1">
    <location>
        <position position="1"/>
    </location>
</feature>
<gene>
    <name evidence="1" type="ORF">S12H4_10367</name>
</gene>
<name>X1RI95_9ZZZZ</name>
<organism evidence="1">
    <name type="scientific">marine sediment metagenome</name>
    <dbReference type="NCBI Taxonomy" id="412755"/>
    <lineage>
        <taxon>unclassified sequences</taxon>
        <taxon>metagenomes</taxon>
        <taxon>ecological metagenomes</taxon>
    </lineage>
</organism>
<sequence length="190" mass="21965">PKEIKTTNPYFPNNRGFVFGKLNLFMNLRAGMGYQREVFKKIDSGGIAVRYFGSAGPSLGFYKPIYYEVLYSLVDNIYEIKIEKFSEGIHKPSDIYGRASFFKGFDEIKFVPGAYVKLGLNFEYSKIDRVIHAIEVGVTFDAFTKKIPIMVSEDNKQFFFALFVSYRFGRIVDPKRQTISPDMEELRDTF</sequence>
<comment type="caution">
    <text evidence="1">The sequence shown here is derived from an EMBL/GenBank/DDBJ whole genome shotgun (WGS) entry which is preliminary data.</text>
</comment>
<dbReference type="AlphaFoldDB" id="X1RI95"/>
<evidence type="ECO:0008006" key="2">
    <source>
        <dbReference type="Google" id="ProtNLM"/>
    </source>
</evidence>
<accession>X1RI95</accession>
<proteinExistence type="predicted"/>
<evidence type="ECO:0000313" key="1">
    <source>
        <dbReference type="EMBL" id="GAI62870.1"/>
    </source>
</evidence>